<comment type="cofactor">
    <cofactor evidence="13">
        <name>heme b</name>
        <dbReference type="ChEBI" id="CHEBI:60344"/>
    </cofactor>
    <text evidence="13">Binds 1 heme b (iron(II)-protoporphyrin IX) group non-covalently per subunit.</text>
</comment>
<dbReference type="Pfam" id="PF20628">
    <property type="entry name" value="Dyp_perox_C"/>
    <property type="match status" value="1"/>
</dbReference>
<evidence type="ECO:0000256" key="1">
    <source>
        <dbReference type="ARBA" id="ARBA00004196"/>
    </source>
</evidence>
<evidence type="ECO:0000256" key="5">
    <source>
        <dbReference type="ARBA" id="ARBA00022729"/>
    </source>
</evidence>
<dbReference type="PANTHER" id="PTHR30521">
    <property type="entry name" value="DEFERROCHELATASE/PEROXIDASE"/>
    <property type="match status" value="1"/>
</dbReference>
<comment type="caution">
    <text evidence="16">The sequence shown here is derived from an EMBL/GenBank/DDBJ whole genome shotgun (WGS) entry which is preliminary data.</text>
</comment>
<dbReference type="SUPFAM" id="SSF54909">
    <property type="entry name" value="Dimeric alpha+beta barrel"/>
    <property type="match status" value="1"/>
</dbReference>
<keyword evidence="6 13" id="KW-0560">Oxidoreductase</keyword>
<dbReference type="EMBL" id="JBFPJR010000026">
    <property type="protein sequence ID" value="MEX0428761.1"/>
    <property type="molecule type" value="Genomic_DNA"/>
</dbReference>
<evidence type="ECO:0000256" key="12">
    <source>
        <dbReference type="ARBA" id="ARBA00048856"/>
    </source>
</evidence>
<feature type="domain" description="Dyp-type peroxidase N-terminal" evidence="14">
    <location>
        <begin position="66"/>
        <end position="217"/>
    </location>
</feature>
<evidence type="ECO:0000259" key="14">
    <source>
        <dbReference type="Pfam" id="PF04261"/>
    </source>
</evidence>
<evidence type="ECO:0000256" key="7">
    <source>
        <dbReference type="ARBA" id="ARBA00023004"/>
    </source>
</evidence>
<dbReference type="PROSITE" id="PS51404">
    <property type="entry name" value="DYP_PEROXIDASE"/>
    <property type="match status" value="1"/>
</dbReference>
<dbReference type="NCBIfam" id="TIGR01413">
    <property type="entry name" value="Dyp_perox_fam"/>
    <property type="match status" value="1"/>
</dbReference>
<evidence type="ECO:0000256" key="8">
    <source>
        <dbReference type="ARBA" id="ARBA00023239"/>
    </source>
</evidence>
<comment type="subcellular location">
    <subcellularLocation>
        <location evidence="1">Cell envelope</location>
    </subcellularLocation>
</comment>
<evidence type="ECO:0000256" key="11">
    <source>
        <dbReference type="ARBA" id="ARBA00033775"/>
    </source>
</evidence>
<comment type="function">
    <text evidence="13">Involved in the recovery of exogenous heme iron. Extracts iron from heme while preserving the protoporphyrin ring intact.</text>
</comment>
<keyword evidence="5" id="KW-0732">Signal</keyword>
<dbReference type="NCBIfam" id="TIGR01412">
    <property type="entry name" value="tat_substr_1"/>
    <property type="match status" value="1"/>
</dbReference>
<dbReference type="InterPro" id="IPR006311">
    <property type="entry name" value="TAT_signal"/>
</dbReference>
<keyword evidence="4 13" id="KW-0479">Metal-binding</keyword>
<dbReference type="PROSITE" id="PS51318">
    <property type="entry name" value="TAT"/>
    <property type="match status" value="1"/>
</dbReference>
<dbReference type="InterPro" id="IPR006314">
    <property type="entry name" value="Dyp_peroxidase"/>
</dbReference>
<dbReference type="Pfam" id="PF04261">
    <property type="entry name" value="Dyp_perox_N"/>
    <property type="match status" value="1"/>
</dbReference>
<dbReference type="InterPro" id="IPR048328">
    <property type="entry name" value="Dyp_perox_C"/>
</dbReference>
<reference evidence="16 17" key="1">
    <citation type="submission" date="2024-07" db="EMBL/GenBank/DDBJ databases">
        <authorList>
            <person name="Lee S."/>
            <person name="Kang M."/>
        </authorList>
    </citation>
    <scope>NUCLEOTIDE SEQUENCE [LARGE SCALE GENOMIC DNA]</scope>
    <source>
        <strain evidence="16 17">DS6</strain>
    </source>
</reference>
<proteinExistence type="inferred from homology"/>
<name>A0ABV3T0P2_9ACTN</name>
<evidence type="ECO:0000256" key="2">
    <source>
        <dbReference type="ARBA" id="ARBA00022559"/>
    </source>
</evidence>
<evidence type="ECO:0000256" key="13">
    <source>
        <dbReference type="RuleBase" id="RU365017"/>
    </source>
</evidence>
<evidence type="ECO:0000256" key="4">
    <source>
        <dbReference type="ARBA" id="ARBA00022723"/>
    </source>
</evidence>
<keyword evidence="17" id="KW-1185">Reference proteome</keyword>
<keyword evidence="2 13" id="KW-0575">Peroxidase</keyword>
<evidence type="ECO:0000259" key="15">
    <source>
        <dbReference type="Pfam" id="PF20628"/>
    </source>
</evidence>
<keyword evidence="8" id="KW-0456">Lyase</keyword>
<evidence type="ECO:0000256" key="3">
    <source>
        <dbReference type="ARBA" id="ARBA00022617"/>
    </source>
</evidence>
<dbReference type="InterPro" id="IPR006313">
    <property type="entry name" value="EfeB/EfeN"/>
</dbReference>
<dbReference type="InterPro" id="IPR011008">
    <property type="entry name" value="Dimeric_a/b-barrel"/>
</dbReference>
<protein>
    <recommendedName>
        <fullName evidence="10 13">Deferrochelatase</fullName>
        <ecNumber evidence="13">1.11.1.-</ecNumber>
    </recommendedName>
    <alternativeName>
        <fullName evidence="11 13">Peroxidase EfeB</fullName>
    </alternativeName>
</protein>
<dbReference type="RefSeq" id="WP_367994731.1">
    <property type="nucleotide sequence ID" value="NZ_JBFPJR010000026.1"/>
</dbReference>
<evidence type="ECO:0000313" key="16">
    <source>
        <dbReference type="EMBL" id="MEX0428761.1"/>
    </source>
</evidence>
<dbReference type="PANTHER" id="PTHR30521:SF4">
    <property type="entry name" value="DEFERROCHELATASE"/>
    <property type="match status" value="1"/>
</dbReference>
<evidence type="ECO:0000313" key="17">
    <source>
        <dbReference type="Proteomes" id="UP001556631"/>
    </source>
</evidence>
<evidence type="ECO:0000256" key="9">
    <source>
        <dbReference type="ARBA" id="ARBA00025737"/>
    </source>
</evidence>
<dbReference type="InterPro" id="IPR048327">
    <property type="entry name" value="Dyp_perox_N"/>
</dbReference>
<evidence type="ECO:0000256" key="10">
    <source>
        <dbReference type="ARBA" id="ARBA00033771"/>
    </source>
</evidence>
<gene>
    <name evidence="16" type="primary">efeB</name>
    <name evidence="16" type="ORF">AB3X52_14120</name>
</gene>
<sequence length="422" mass="45326">MAGECPVTGRFTRRGLFGGAVGAAAAAPVGALVAGRAFADAPSSSPSAAAGESKPTDSYPFEGVHQAGILTPMQRAAAYVSFDVTAANRRELQDALQELTSVARLLTRGGTPPDEGLTGTTWSNGVLGPKIPADGLTVTASVGASLFDGRFGLAKAKPARLRAMEAFPNDDLDPARCHGDLLLQIGAHNTDTVLSALRLLTRRTRGAFAVRWRQDGFSSPPRPSGTPRNLLGFKDGTANPAVDDAALMDRLVWTRAGGDEPAWVAGGSYHVVRVIRMFVEFWDRVSLLEQENMFGRSRDTGAPLTGTDEFDEPDYALDPTGDAIKMDAHIRLANPRTPDTDDQRFLRRSFNYDAGTDMNGNLDMGLIFTAFNQDLERQFVTVQKRLVDEPLVDYISPVGGGYFFALPGVRSADDWLGRGMFA</sequence>
<feature type="domain" description="Dyp-type peroxidase C-terminal" evidence="15">
    <location>
        <begin position="226"/>
        <end position="409"/>
    </location>
</feature>
<comment type="catalytic activity">
    <reaction evidence="12">
        <text>heme b + 2 H(+) = protoporphyrin IX + Fe(2+)</text>
        <dbReference type="Rhea" id="RHEA:22584"/>
        <dbReference type="ChEBI" id="CHEBI:15378"/>
        <dbReference type="ChEBI" id="CHEBI:29033"/>
        <dbReference type="ChEBI" id="CHEBI:57306"/>
        <dbReference type="ChEBI" id="CHEBI:60344"/>
        <dbReference type="EC" id="4.98.1.1"/>
    </reaction>
    <physiologicalReaction direction="left-to-right" evidence="12">
        <dbReference type="Rhea" id="RHEA:22585"/>
    </physiologicalReaction>
</comment>
<keyword evidence="3 13" id="KW-0349">Heme</keyword>
<keyword evidence="7 13" id="KW-0408">Iron</keyword>
<evidence type="ECO:0000256" key="6">
    <source>
        <dbReference type="ARBA" id="ARBA00023002"/>
    </source>
</evidence>
<comment type="similarity">
    <text evidence="9 13">Belongs to the DyP-type peroxidase family.</text>
</comment>
<dbReference type="EC" id="1.11.1.-" evidence="13"/>
<organism evidence="16 17">
    <name type="scientific">Nocardioides eburneus</name>
    <dbReference type="NCBI Taxonomy" id="3231482"/>
    <lineage>
        <taxon>Bacteria</taxon>
        <taxon>Bacillati</taxon>
        <taxon>Actinomycetota</taxon>
        <taxon>Actinomycetes</taxon>
        <taxon>Propionibacteriales</taxon>
        <taxon>Nocardioidaceae</taxon>
        <taxon>Nocardioides</taxon>
    </lineage>
</organism>
<accession>A0ABV3T0P2</accession>
<dbReference type="Proteomes" id="UP001556631">
    <property type="component" value="Unassembled WGS sequence"/>
</dbReference>